<dbReference type="CDD" id="cd09272">
    <property type="entry name" value="RNase_HI_RT_Ty1"/>
    <property type="match status" value="1"/>
</dbReference>
<name>A0A438IA11_VITVI</name>
<sequence length="100" mass="11065">MVESSLISYTRADIAYAASVNNGNLQLEGYTNADWAGSLTDRISTVEYCTLLEGNLVMWRSKKQSMVARSRAEVEVRAITHGICELLGIKIVLIDLKVKT</sequence>
<comment type="caution">
    <text evidence="1">The sequence shown here is derived from an EMBL/GenBank/DDBJ whole genome shotgun (WGS) entry which is preliminary data.</text>
</comment>
<accession>A0A438IA11</accession>
<proteinExistence type="predicted"/>
<protein>
    <recommendedName>
        <fullName evidence="3">Mitochondrial protein</fullName>
    </recommendedName>
</protein>
<dbReference type="Proteomes" id="UP000288805">
    <property type="component" value="Unassembled WGS sequence"/>
</dbReference>
<dbReference type="AlphaFoldDB" id="A0A438IA11"/>
<gene>
    <name evidence="1" type="ORF">CK203_035087</name>
</gene>
<dbReference type="EMBL" id="QGNW01000129">
    <property type="protein sequence ID" value="RVW93487.1"/>
    <property type="molecule type" value="Genomic_DNA"/>
</dbReference>
<organism evidence="1 2">
    <name type="scientific">Vitis vinifera</name>
    <name type="common">Grape</name>
    <dbReference type="NCBI Taxonomy" id="29760"/>
    <lineage>
        <taxon>Eukaryota</taxon>
        <taxon>Viridiplantae</taxon>
        <taxon>Streptophyta</taxon>
        <taxon>Embryophyta</taxon>
        <taxon>Tracheophyta</taxon>
        <taxon>Spermatophyta</taxon>
        <taxon>Magnoliopsida</taxon>
        <taxon>eudicotyledons</taxon>
        <taxon>Gunneridae</taxon>
        <taxon>Pentapetalae</taxon>
        <taxon>rosids</taxon>
        <taxon>Vitales</taxon>
        <taxon>Vitaceae</taxon>
        <taxon>Viteae</taxon>
        <taxon>Vitis</taxon>
    </lineage>
</organism>
<reference evidence="1 2" key="1">
    <citation type="journal article" date="2018" name="PLoS Genet.">
        <title>Population sequencing reveals clonal diversity and ancestral inbreeding in the grapevine cultivar Chardonnay.</title>
        <authorList>
            <person name="Roach M.J."/>
            <person name="Johnson D.L."/>
            <person name="Bohlmann J."/>
            <person name="van Vuuren H.J."/>
            <person name="Jones S.J."/>
            <person name="Pretorius I.S."/>
            <person name="Schmidt S.A."/>
            <person name="Borneman A.R."/>
        </authorList>
    </citation>
    <scope>NUCLEOTIDE SEQUENCE [LARGE SCALE GENOMIC DNA]</scope>
    <source>
        <strain evidence="2">cv. Chardonnay</strain>
        <tissue evidence="1">Leaf</tissue>
    </source>
</reference>
<dbReference type="PANTHER" id="PTHR11439:SF440">
    <property type="entry name" value="INTEGRASE CATALYTIC DOMAIN-CONTAINING PROTEIN"/>
    <property type="match status" value="1"/>
</dbReference>
<evidence type="ECO:0008006" key="3">
    <source>
        <dbReference type="Google" id="ProtNLM"/>
    </source>
</evidence>
<evidence type="ECO:0000313" key="2">
    <source>
        <dbReference type="Proteomes" id="UP000288805"/>
    </source>
</evidence>
<dbReference type="PANTHER" id="PTHR11439">
    <property type="entry name" value="GAG-POL-RELATED RETROTRANSPOSON"/>
    <property type="match status" value="1"/>
</dbReference>
<evidence type="ECO:0000313" key="1">
    <source>
        <dbReference type="EMBL" id="RVW93487.1"/>
    </source>
</evidence>